<sequence length="81" mass="9573">MEQCPLCNGFVEQTIQCSNCHTIMEDRGKLTDYFDDYSAYMDIDIMKLYDGEINSLENHECLHVLYCHSCQHEETKSFHEQ</sequence>
<keyword evidence="2" id="KW-1185">Reference proteome</keyword>
<dbReference type="OrthoDB" id="1683552at2"/>
<organism evidence="1 2">
    <name type="scientific">Bacillus weihaiensis</name>
    <dbReference type="NCBI Taxonomy" id="1547283"/>
    <lineage>
        <taxon>Bacteria</taxon>
        <taxon>Bacillati</taxon>
        <taxon>Bacillota</taxon>
        <taxon>Bacilli</taxon>
        <taxon>Bacillales</taxon>
        <taxon>Bacillaceae</taxon>
        <taxon>Bacillus</taxon>
    </lineage>
</organism>
<evidence type="ECO:0000313" key="2">
    <source>
        <dbReference type="Proteomes" id="UP000181936"/>
    </source>
</evidence>
<gene>
    <name evidence="1" type="ORF">A9C19_15820</name>
</gene>
<dbReference type="EMBL" id="CP016020">
    <property type="protein sequence ID" value="APH06090.1"/>
    <property type="molecule type" value="Genomic_DNA"/>
</dbReference>
<proteinExistence type="predicted"/>
<dbReference type="KEGG" id="bwh:A9C19_15820"/>
<accession>A0A1L3MUY6</accession>
<dbReference type="RefSeq" id="WP_072580893.1">
    <property type="nucleotide sequence ID" value="NZ_CP016020.1"/>
</dbReference>
<reference evidence="1 2" key="1">
    <citation type="journal article" date="2016" name="Sci. Rep.">
        <title>Complete genome sequence and transcriptomic analysis of a novel marine strain Bacillus weihaiensis reveals the mechanism of brown algae degradation.</title>
        <authorList>
            <person name="Zhu Y."/>
            <person name="Chen P."/>
            <person name="Bao Y."/>
            <person name="Men Y."/>
            <person name="Zeng Y."/>
            <person name="Yang J."/>
            <person name="Sun J."/>
            <person name="Sun Y."/>
        </authorList>
    </citation>
    <scope>NUCLEOTIDE SEQUENCE [LARGE SCALE GENOMIC DNA]</scope>
    <source>
        <strain evidence="1 2">Alg07</strain>
    </source>
</reference>
<dbReference type="STRING" id="1547283.A9C19_15820"/>
<evidence type="ECO:0000313" key="1">
    <source>
        <dbReference type="EMBL" id="APH06090.1"/>
    </source>
</evidence>
<dbReference type="AlphaFoldDB" id="A0A1L3MUY6"/>
<dbReference type="Proteomes" id="UP000181936">
    <property type="component" value="Chromosome"/>
</dbReference>
<name>A0A1L3MUY6_9BACI</name>
<protein>
    <submittedName>
        <fullName evidence="1">Uncharacterized protein</fullName>
    </submittedName>
</protein>